<dbReference type="EMBL" id="LCJW01000012">
    <property type="protein sequence ID" value="KKT86365.1"/>
    <property type="molecule type" value="Genomic_DNA"/>
</dbReference>
<sequence>MQMPVAVGIILAVIFLVAFSEWFYNLVKGWREIVIDDVYFRYRIVSASIVSMIVISSTFFGMAIITECPNQEREGVFAKLGCEEYLKIKAGTEKIFDSKNSRNQEL</sequence>
<organism evidence="2 3">
    <name type="scientific">Candidatus Collierbacteria bacterium GW2011_GWA2_44_99</name>
    <dbReference type="NCBI Taxonomy" id="1618380"/>
    <lineage>
        <taxon>Bacteria</taxon>
        <taxon>Candidatus Collieribacteriota</taxon>
    </lineage>
</organism>
<dbReference type="Proteomes" id="UP000034797">
    <property type="component" value="Unassembled WGS sequence"/>
</dbReference>
<evidence type="ECO:0000313" key="3">
    <source>
        <dbReference type="Proteomes" id="UP000034797"/>
    </source>
</evidence>
<gene>
    <name evidence="2" type="ORF">UW84_C0012G0003</name>
</gene>
<keyword evidence="1" id="KW-0812">Transmembrane</keyword>
<feature type="transmembrane region" description="Helical" evidence="1">
    <location>
        <begin position="44"/>
        <end position="65"/>
    </location>
</feature>
<reference evidence="2 3" key="1">
    <citation type="journal article" date="2015" name="Nature">
        <title>rRNA introns, odd ribosomes, and small enigmatic genomes across a large radiation of phyla.</title>
        <authorList>
            <person name="Brown C.T."/>
            <person name="Hug L.A."/>
            <person name="Thomas B.C."/>
            <person name="Sharon I."/>
            <person name="Castelle C.J."/>
            <person name="Singh A."/>
            <person name="Wilkins M.J."/>
            <person name="Williams K.H."/>
            <person name="Banfield J.F."/>
        </authorList>
    </citation>
    <scope>NUCLEOTIDE SEQUENCE [LARGE SCALE GENOMIC DNA]</scope>
</reference>
<name>A0A0G1KSA1_9BACT</name>
<keyword evidence="1" id="KW-0472">Membrane</keyword>
<proteinExistence type="predicted"/>
<protein>
    <submittedName>
        <fullName evidence="2">Uncharacterized protein</fullName>
    </submittedName>
</protein>
<keyword evidence="1" id="KW-1133">Transmembrane helix</keyword>
<accession>A0A0G1KSA1</accession>
<evidence type="ECO:0000256" key="1">
    <source>
        <dbReference type="SAM" id="Phobius"/>
    </source>
</evidence>
<dbReference type="AlphaFoldDB" id="A0A0G1KSA1"/>
<evidence type="ECO:0000313" key="2">
    <source>
        <dbReference type="EMBL" id="KKT86365.1"/>
    </source>
</evidence>
<comment type="caution">
    <text evidence="2">The sequence shown here is derived from an EMBL/GenBank/DDBJ whole genome shotgun (WGS) entry which is preliminary data.</text>
</comment>